<feature type="compositionally biased region" description="Basic and acidic residues" evidence="2">
    <location>
        <begin position="130"/>
        <end position="139"/>
    </location>
</feature>
<dbReference type="InterPro" id="IPR002942">
    <property type="entry name" value="S4_RNA-bd"/>
</dbReference>
<protein>
    <submittedName>
        <fullName evidence="4">Heat shock protein 15</fullName>
    </submittedName>
</protein>
<gene>
    <name evidence="4" type="primary">hslR</name>
    <name evidence="4" type="ORF">HDIA_4324</name>
</gene>
<evidence type="ECO:0000313" key="5">
    <source>
        <dbReference type="Proteomes" id="UP000223606"/>
    </source>
</evidence>
<organism evidence="4 5">
    <name type="scientific">Hartmannibacter diazotrophicus</name>
    <dbReference type="NCBI Taxonomy" id="1482074"/>
    <lineage>
        <taxon>Bacteria</taxon>
        <taxon>Pseudomonadati</taxon>
        <taxon>Pseudomonadota</taxon>
        <taxon>Alphaproteobacteria</taxon>
        <taxon>Hyphomicrobiales</taxon>
        <taxon>Pleomorphomonadaceae</taxon>
        <taxon>Hartmannibacter</taxon>
    </lineage>
</organism>
<evidence type="ECO:0000259" key="3">
    <source>
        <dbReference type="SMART" id="SM00363"/>
    </source>
</evidence>
<accession>A0A2C9DE09</accession>
<keyword evidence="1" id="KW-0694">RNA-binding</keyword>
<evidence type="ECO:0000256" key="2">
    <source>
        <dbReference type="SAM" id="MobiDB-lite"/>
    </source>
</evidence>
<dbReference type="Proteomes" id="UP000223606">
    <property type="component" value="Chromosome 1"/>
</dbReference>
<dbReference type="RefSeq" id="WP_099558061.1">
    <property type="nucleotide sequence ID" value="NZ_LT960614.1"/>
</dbReference>
<feature type="region of interest" description="Disordered" evidence="2">
    <location>
        <begin position="117"/>
        <end position="139"/>
    </location>
</feature>
<feature type="domain" description="RNA-binding S4" evidence="3">
    <location>
        <begin position="6"/>
        <end position="68"/>
    </location>
</feature>
<dbReference type="OrthoDB" id="9797176at2"/>
<reference evidence="5" key="1">
    <citation type="submission" date="2017-09" db="EMBL/GenBank/DDBJ databases">
        <title>Genome sequence of Nannocystis excedens DSM 71.</title>
        <authorList>
            <person name="Blom J."/>
        </authorList>
    </citation>
    <scope>NUCLEOTIDE SEQUENCE [LARGE SCALE GENOMIC DNA]</scope>
    <source>
        <strain evidence="5">type strain: E19</strain>
    </source>
</reference>
<sequence>MKDGRIRIDKWLWFVRAVKTRTLAAKLASSGQVRVNRDKIDSASHPVKVGDVLTFPIGNRVRVLKVVDLGERRGPASEAALLYEDLSPAPVRSVGEETGESPAGDMAALQAAAVPVAVSGEGRPTKKARRQFDKDSGRG</sequence>
<dbReference type="EMBL" id="LT960614">
    <property type="protein sequence ID" value="SON57865.1"/>
    <property type="molecule type" value="Genomic_DNA"/>
</dbReference>
<dbReference type="Pfam" id="PF01479">
    <property type="entry name" value="S4"/>
    <property type="match status" value="1"/>
</dbReference>
<keyword evidence="4" id="KW-0346">Stress response</keyword>
<keyword evidence="5" id="KW-1185">Reference proteome</keyword>
<dbReference type="SUPFAM" id="SSF55174">
    <property type="entry name" value="Alpha-L RNA-binding motif"/>
    <property type="match status" value="1"/>
</dbReference>
<proteinExistence type="predicted"/>
<dbReference type="SMART" id="SM00363">
    <property type="entry name" value="S4"/>
    <property type="match status" value="1"/>
</dbReference>
<dbReference type="PROSITE" id="PS50889">
    <property type="entry name" value="S4"/>
    <property type="match status" value="1"/>
</dbReference>
<evidence type="ECO:0000256" key="1">
    <source>
        <dbReference type="PROSITE-ProRule" id="PRU00182"/>
    </source>
</evidence>
<dbReference type="AlphaFoldDB" id="A0A2C9DE09"/>
<dbReference type="Gene3D" id="3.10.290.10">
    <property type="entry name" value="RNA-binding S4 domain"/>
    <property type="match status" value="1"/>
</dbReference>
<dbReference type="CDD" id="cd00165">
    <property type="entry name" value="S4"/>
    <property type="match status" value="1"/>
</dbReference>
<dbReference type="GO" id="GO:0003723">
    <property type="term" value="F:RNA binding"/>
    <property type="evidence" value="ECO:0007669"/>
    <property type="project" value="UniProtKB-KW"/>
</dbReference>
<dbReference type="KEGG" id="hdi:HDIA_4324"/>
<dbReference type="InterPro" id="IPR036986">
    <property type="entry name" value="S4_RNA-bd_sf"/>
</dbReference>
<evidence type="ECO:0000313" key="4">
    <source>
        <dbReference type="EMBL" id="SON57865.1"/>
    </source>
</evidence>
<name>A0A2C9DE09_9HYPH</name>